<name>A0A9P6EMU8_9AGAR</name>
<dbReference type="Proteomes" id="UP000807306">
    <property type="component" value="Unassembled WGS sequence"/>
</dbReference>
<comment type="caution">
    <text evidence="1">The sequence shown here is derived from an EMBL/GenBank/DDBJ whole genome shotgun (WGS) entry which is preliminary data.</text>
</comment>
<organism evidence="1 2">
    <name type="scientific">Crepidotus variabilis</name>
    <dbReference type="NCBI Taxonomy" id="179855"/>
    <lineage>
        <taxon>Eukaryota</taxon>
        <taxon>Fungi</taxon>
        <taxon>Dikarya</taxon>
        <taxon>Basidiomycota</taxon>
        <taxon>Agaricomycotina</taxon>
        <taxon>Agaricomycetes</taxon>
        <taxon>Agaricomycetidae</taxon>
        <taxon>Agaricales</taxon>
        <taxon>Agaricineae</taxon>
        <taxon>Crepidotaceae</taxon>
        <taxon>Crepidotus</taxon>
    </lineage>
</organism>
<evidence type="ECO:0000313" key="2">
    <source>
        <dbReference type="Proteomes" id="UP000807306"/>
    </source>
</evidence>
<proteinExistence type="predicted"/>
<dbReference type="AlphaFoldDB" id="A0A9P6EMU8"/>
<gene>
    <name evidence="1" type="ORF">CPB83DRAFT_848579</name>
</gene>
<reference evidence="1" key="1">
    <citation type="submission" date="2020-11" db="EMBL/GenBank/DDBJ databases">
        <authorList>
            <consortium name="DOE Joint Genome Institute"/>
            <person name="Ahrendt S."/>
            <person name="Riley R."/>
            <person name="Andreopoulos W."/>
            <person name="Labutti K."/>
            <person name="Pangilinan J."/>
            <person name="Ruiz-Duenas F.J."/>
            <person name="Barrasa J.M."/>
            <person name="Sanchez-Garcia M."/>
            <person name="Camarero S."/>
            <person name="Miyauchi S."/>
            <person name="Serrano A."/>
            <person name="Linde D."/>
            <person name="Babiker R."/>
            <person name="Drula E."/>
            <person name="Ayuso-Fernandez I."/>
            <person name="Pacheco R."/>
            <person name="Padilla G."/>
            <person name="Ferreira P."/>
            <person name="Barriuso J."/>
            <person name="Kellner H."/>
            <person name="Castanera R."/>
            <person name="Alfaro M."/>
            <person name="Ramirez L."/>
            <person name="Pisabarro A.G."/>
            <person name="Kuo A."/>
            <person name="Tritt A."/>
            <person name="Lipzen A."/>
            <person name="He G."/>
            <person name="Yan M."/>
            <person name="Ng V."/>
            <person name="Cullen D."/>
            <person name="Martin F."/>
            <person name="Rosso M.-N."/>
            <person name="Henrissat B."/>
            <person name="Hibbett D."/>
            <person name="Martinez A.T."/>
            <person name="Grigoriev I.V."/>
        </authorList>
    </citation>
    <scope>NUCLEOTIDE SEQUENCE</scope>
    <source>
        <strain evidence="1">CBS 506.95</strain>
    </source>
</reference>
<evidence type="ECO:0008006" key="3">
    <source>
        <dbReference type="Google" id="ProtNLM"/>
    </source>
</evidence>
<dbReference type="OrthoDB" id="2788229at2759"/>
<protein>
    <recommendedName>
        <fullName evidence="3">F-box domain-containing protein</fullName>
    </recommendedName>
</protein>
<dbReference type="EMBL" id="MU157834">
    <property type="protein sequence ID" value="KAF9531702.1"/>
    <property type="molecule type" value="Genomic_DNA"/>
</dbReference>
<accession>A0A9P6EMU8</accession>
<sequence>MDLPPDILDQICFLLDAHALRACIDAAPSLFSTLTERHLYSAINLSPRGPGNTNSPSVTLSRLQLQNLLQEHPHVSSYIRRVCIVIRSEDAVIWLSGSDTQDVDDFNIPELPCLRTLSVDTEEHFVLKWTSIPLTLRLYWEGLVQLPSIEEVSLREIYDFPVGILDVLATSVKQLTLYGGSQTFKMPSPTTSSIIRPVHLMLNHDHVDTIECFKWLYHAPKNISRFSCLRTLHFRSDTRADFILLSQLFPSCSGTLQTLTVDIAPSANTIVASTERIHSEANGLNAVQLDLSSLHKLKKLVIYTDVTVFYCRRQILEPRTVRDLGYLSSSTARIPDIIKSAANGGPSSTLQELCIFMTFRSNGPGTPKPGPFITLANFDFGAIIEPISFMRSQFTQLASTKLAIYSTHQQPYSEQLASLSRNPYMSPVVQKSSWDISLTDDEWNETAVHCTATG</sequence>
<evidence type="ECO:0000313" key="1">
    <source>
        <dbReference type="EMBL" id="KAF9531702.1"/>
    </source>
</evidence>
<keyword evidence="2" id="KW-1185">Reference proteome</keyword>